<gene>
    <name evidence="1" type="ORF">Shyd_65670</name>
</gene>
<dbReference type="EMBL" id="BNDW01000068">
    <property type="protein sequence ID" value="GHI25196.1"/>
    <property type="molecule type" value="Genomic_DNA"/>
</dbReference>
<name>A0ABQ3PJK1_9ACTN</name>
<evidence type="ECO:0000313" key="2">
    <source>
        <dbReference type="Proteomes" id="UP001052739"/>
    </source>
</evidence>
<dbReference type="Pfam" id="PF19698">
    <property type="entry name" value="DUF6197"/>
    <property type="match status" value="1"/>
</dbReference>
<reference evidence="1" key="1">
    <citation type="submission" date="2024-05" db="EMBL/GenBank/DDBJ databases">
        <title>Whole genome shotgun sequence of Streptomyces hydrogenans NBRC 13475.</title>
        <authorList>
            <person name="Komaki H."/>
            <person name="Tamura T."/>
        </authorList>
    </citation>
    <scope>NUCLEOTIDE SEQUENCE</scope>
    <source>
        <strain evidence="1">NBRC 13475</strain>
    </source>
</reference>
<protein>
    <submittedName>
        <fullName evidence="1">Uncharacterized protein</fullName>
    </submittedName>
</protein>
<proteinExistence type="predicted"/>
<keyword evidence="2" id="KW-1185">Reference proteome</keyword>
<comment type="caution">
    <text evidence="1">The sequence shown here is derived from an EMBL/GenBank/DDBJ whole genome shotgun (WGS) entry which is preliminary data.</text>
</comment>
<dbReference type="InterPro" id="IPR045677">
    <property type="entry name" value="DUF6197"/>
</dbReference>
<dbReference type="Proteomes" id="UP001052739">
    <property type="component" value="Unassembled WGS sequence"/>
</dbReference>
<dbReference type="RefSeq" id="WP_190222783.1">
    <property type="nucleotide sequence ID" value="NZ_BNBS01000020.1"/>
</dbReference>
<sequence>MTPEEILVSAGDIIRRDGWYQGETDDGDPESGAVCLMGAIGRAATGDSRSEEVTIWRDGVMEEANRAVQRVIDILGRTDVGVWNDDQGRTVEDVLLVLKQAAA</sequence>
<accession>A0ABQ3PJK1</accession>
<organism evidence="1 2">
    <name type="scientific">Streptomyces hydrogenans</name>
    <dbReference type="NCBI Taxonomy" id="1873719"/>
    <lineage>
        <taxon>Bacteria</taxon>
        <taxon>Bacillati</taxon>
        <taxon>Actinomycetota</taxon>
        <taxon>Actinomycetes</taxon>
        <taxon>Kitasatosporales</taxon>
        <taxon>Streptomycetaceae</taxon>
        <taxon>Streptomyces</taxon>
    </lineage>
</organism>
<evidence type="ECO:0000313" key="1">
    <source>
        <dbReference type="EMBL" id="GHI25196.1"/>
    </source>
</evidence>